<evidence type="ECO:0000259" key="5">
    <source>
        <dbReference type="PROSITE" id="PS50878"/>
    </source>
</evidence>
<dbReference type="GO" id="GO:0004523">
    <property type="term" value="F:RNA-DNA hybrid ribonuclease activity"/>
    <property type="evidence" value="ECO:0007669"/>
    <property type="project" value="UniProtKB-EC"/>
</dbReference>
<dbReference type="PROSITE" id="PS50878">
    <property type="entry name" value="RT_POL"/>
    <property type="match status" value="1"/>
</dbReference>
<dbReference type="EMBL" id="QRBI01000093">
    <property type="protein sequence ID" value="RMC22146.1"/>
    <property type="molecule type" value="Genomic_DNA"/>
</dbReference>
<dbReference type="OrthoDB" id="9950135at2759"/>
<dbReference type="GO" id="GO:0006259">
    <property type="term" value="P:DNA metabolic process"/>
    <property type="evidence" value="ECO:0007669"/>
    <property type="project" value="UniProtKB-ARBA"/>
</dbReference>
<dbReference type="GO" id="GO:0003676">
    <property type="term" value="F:nucleic acid binding"/>
    <property type="evidence" value="ECO:0007669"/>
    <property type="project" value="InterPro"/>
</dbReference>
<proteinExistence type="inferred from homology"/>
<keyword evidence="3" id="KW-0175">Coiled coil</keyword>
<name>A0A3M0LAV3_HIRRU</name>
<feature type="compositionally biased region" description="Polar residues" evidence="4">
    <location>
        <begin position="436"/>
        <end position="454"/>
    </location>
</feature>
<organism evidence="6 7">
    <name type="scientific">Hirundo rustica rustica</name>
    <dbReference type="NCBI Taxonomy" id="333673"/>
    <lineage>
        <taxon>Eukaryota</taxon>
        <taxon>Metazoa</taxon>
        <taxon>Chordata</taxon>
        <taxon>Craniata</taxon>
        <taxon>Vertebrata</taxon>
        <taxon>Euteleostomi</taxon>
        <taxon>Archelosauria</taxon>
        <taxon>Archosauria</taxon>
        <taxon>Dinosauria</taxon>
        <taxon>Saurischia</taxon>
        <taxon>Theropoda</taxon>
        <taxon>Coelurosauria</taxon>
        <taxon>Aves</taxon>
        <taxon>Neognathae</taxon>
        <taxon>Neoaves</taxon>
        <taxon>Telluraves</taxon>
        <taxon>Australaves</taxon>
        <taxon>Passeriformes</taxon>
        <taxon>Sylvioidea</taxon>
        <taxon>Hirundinidae</taxon>
        <taxon>Hirundo</taxon>
    </lineage>
</organism>
<comment type="caution">
    <text evidence="6">The sequence shown here is derived from an EMBL/GenBank/DDBJ whole genome shotgun (WGS) entry which is preliminary data.</text>
</comment>
<dbReference type="InterPro" id="IPR043128">
    <property type="entry name" value="Rev_trsase/Diguanyl_cyclase"/>
</dbReference>
<feature type="coiled-coil region" evidence="3">
    <location>
        <begin position="648"/>
        <end position="675"/>
    </location>
</feature>
<feature type="compositionally biased region" description="Polar residues" evidence="4">
    <location>
        <begin position="412"/>
        <end position="428"/>
    </location>
</feature>
<dbReference type="AlphaFoldDB" id="A0A3M0LAV3"/>
<evidence type="ECO:0000256" key="1">
    <source>
        <dbReference type="ARBA" id="ARBA00010879"/>
    </source>
</evidence>
<dbReference type="PANTHER" id="PTHR33064:SF29">
    <property type="entry name" value="PEPTIDASE A2 DOMAIN-CONTAINING PROTEIN-RELATED"/>
    <property type="match status" value="1"/>
</dbReference>
<evidence type="ECO:0000256" key="2">
    <source>
        <dbReference type="ARBA" id="ARBA00012180"/>
    </source>
</evidence>
<dbReference type="Pfam" id="PF17919">
    <property type="entry name" value="RT_RNaseH_2"/>
    <property type="match status" value="1"/>
</dbReference>
<dbReference type="Gene3D" id="3.30.70.270">
    <property type="match status" value="2"/>
</dbReference>
<dbReference type="Proteomes" id="UP000269221">
    <property type="component" value="Unassembled WGS sequence"/>
</dbReference>
<sequence>MWASAHTGEKTRHVIAHWRHAFAVLGIPSAVKTDNGPAYASQQASDEMHQPRAKVRVQNLVTKEWEDSYDLIASGCSQWNSKETIFEINDNYCHSCGIIVGVGRPDCKAPVVVITAFICLSSVTALKKAPYQLLLAYRLLLTPLANRPAVSPFDTLFFWKVFYSKVCPYPSSLSLLPVPSYGPCLSFSCSSQLLESSGFFEVLIPFRSLGLFSYPEIAPILSLTYRFYTKDAQIRIVILLGSVIMVYKKLIKILEFVLGMFGLWFFRPTLRPSSSSMFWGFINNCTQFVRGGVGDEALQPLLSFFSFESVTSLLENVQGLLNVKDPTSLVFHLVTFLYMVYSFSRMSHTLLNTVGQQIEAREQGDKSVTQAAAKPDSEAKTPAVAAVKKGKKHTDKTDRPVDDDSGEGSSMPPDTQSGVKPPDTQSEAEPTDTKSEAQPTGTRSGAQPTATSGARPTATRAGDTIESFSLKDLHGLRKDYTRRPDESIISWLVHLWDAAGEATILDGTEARHLGSLSHDPVIDQEMMREASPCSLCEWVLRSVAQRYLCADDLYMQQTQWKTIEQGIQRLREMSVAEIVFSDDINTRNPDLVPCTPVMWRKLVRLGPQEYSSALAIMKQDETEETVLDMAKKLRTYADAVHGPTHARIAALETHMRKLEDKIEKNDKELKEDILQISAVQIRGSGTTRKRSLDREGKGIPWAKLWVLLRECGENMKIWDGESTDAMTQWLHELLDGKTIRGSSSKKEAAPCTLLPSRHVGEESVSIAGVTGGSQDFTLVEADVSLTGNEWKRHPIVTGPEAPCILGIDFLRNGYFKDPKGFRWAFGIAAVETEGVKQLNTLPGLSENPSAVGLLKVEEQQVPIATSIVHRRQYRTTRDAVIPIHKMIRELETQGVVSKTHSPFNSPIWPVRKSDGGWRLTVDYRALNEVTPPLSAAVPDMLELQYELESKSAKWYATINIANAFFSIPLAAECRPQFAFTWRGVQYTWNRLPQGWKHSPTICHGLIQATLEKGEALEHLQYIDDIIVWGNTAMEVFEKGEKIIHILLKAGFAIKKSKVKGPAREIQFLGVKLHDGRRQIPTEVINKITAMCPPTNKKETQAFLGAIGFWRMHTPEYSQIVGPLYLVTHKKNDFHWGPEQQQAFAQIKQEIAHAVALGPVRTGPDVKNVLYSAAGNNGLSWSLWQKGPGETRGRPLGFWSRSYRGSKANYTPTEKGNLGCL</sequence>
<evidence type="ECO:0000256" key="4">
    <source>
        <dbReference type="SAM" id="MobiDB-lite"/>
    </source>
</evidence>
<dbReference type="STRING" id="333673.A0A3M0LAV3"/>
<evidence type="ECO:0000313" key="7">
    <source>
        <dbReference type="Proteomes" id="UP000269221"/>
    </source>
</evidence>
<comment type="similarity">
    <text evidence="1">Belongs to the beta type-B retroviral polymerase family. HERV class-II K(HML-2) pol subfamily.</text>
</comment>
<feature type="domain" description="Reverse transcriptase" evidence="5">
    <location>
        <begin position="891"/>
        <end position="1072"/>
    </location>
</feature>
<dbReference type="InterPro" id="IPR000477">
    <property type="entry name" value="RT_dom"/>
</dbReference>
<reference evidence="6 7" key="1">
    <citation type="submission" date="2018-07" db="EMBL/GenBank/DDBJ databases">
        <title>A high quality draft genome assembly of the barn swallow (H. rustica rustica).</title>
        <authorList>
            <person name="Formenti G."/>
            <person name="Chiara M."/>
            <person name="Poveda L."/>
            <person name="Francoijs K.-J."/>
            <person name="Bonisoli-Alquati A."/>
            <person name="Canova L."/>
            <person name="Gianfranceschi L."/>
            <person name="Horner D.S."/>
            <person name="Saino N."/>
        </authorList>
    </citation>
    <scope>NUCLEOTIDE SEQUENCE [LARGE SCALE GENOMIC DNA]</scope>
    <source>
        <strain evidence="6">Chelidonia</strain>
        <tissue evidence="6">Blood</tissue>
    </source>
</reference>
<dbReference type="PANTHER" id="PTHR33064">
    <property type="entry name" value="POL PROTEIN"/>
    <property type="match status" value="1"/>
</dbReference>
<dbReference type="Gene3D" id="3.10.10.10">
    <property type="entry name" value="HIV Type 1 Reverse Transcriptase, subunit A, domain 1"/>
    <property type="match status" value="1"/>
</dbReference>
<evidence type="ECO:0000313" key="6">
    <source>
        <dbReference type="EMBL" id="RMC22146.1"/>
    </source>
</evidence>
<gene>
    <name evidence="6" type="ORF">DUI87_03019</name>
</gene>
<dbReference type="Pfam" id="PF00078">
    <property type="entry name" value="RVT_1"/>
    <property type="match status" value="1"/>
</dbReference>
<feature type="region of interest" description="Disordered" evidence="4">
    <location>
        <begin position="362"/>
        <end position="463"/>
    </location>
</feature>
<accession>A0A3M0LAV3</accession>
<dbReference type="SUPFAM" id="SSF56672">
    <property type="entry name" value="DNA/RNA polymerases"/>
    <property type="match status" value="1"/>
</dbReference>
<dbReference type="Gene3D" id="3.30.420.10">
    <property type="entry name" value="Ribonuclease H-like superfamily/Ribonuclease H"/>
    <property type="match status" value="1"/>
</dbReference>
<keyword evidence="7" id="KW-1185">Reference proteome</keyword>
<dbReference type="InterPro" id="IPR043502">
    <property type="entry name" value="DNA/RNA_pol_sf"/>
</dbReference>
<dbReference type="EC" id="3.1.26.4" evidence="2"/>
<protein>
    <recommendedName>
        <fullName evidence="2">ribonuclease H</fullName>
        <ecNumber evidence="2">3.1.26.4</ecNumber>
    </recommendedName>
</protein>
<dbReference type="InterPro" id="IPR041577">
    <property type="entry name" value="RT_RNaseH_2"/>
</dbReference>
<evidence type="ECO:0000256" key="3">
    <source>
        <dbReference type="SAM" id="Coils"/>
    </source>
</evidence>
<dbReference type="InterPro" id="IPR051320">
    <property type="entry name" value="Viral_Replic_Matur_Polypro"/>
</dbReference>
<dbReference type="InterPro" id="IPR036397">
    <property type="entry name" value="RNaseH_sf"/>
</dbReference>